<keyword evidence="2" id="KW-1185">Reference proteome</keyword>
<dbReference type="RefSeq" id="WP_218477105.1">
    <property type="nucleotide sequence ID" value="NZ_BAABJN010000015.1"/>
</dbReference>
<gene>
    <name evidence="1" type="ORF">KV110_16590</name>
</gene>
<reference evidence="1 2" key="1">
    <citation type="submission" date="2021-07" db="EMBL/GenBank/DDBJ databases">
        <title>Whole Genome Sequence of Nocardia Iowensis.</title>
        <authorList>
            <person name="Lamm A."/>
            <person name="Collins-Fairclough A.M."/>
            <person name="Bunk B."/>
            <person name="Sproer C."/>
        </authorList>
    </citation>
    <scope>NUCLEOTIDE SEQUENCE [LARGE SCALE GENOMIC DNA]</scope>
    <source>
        <strain evidence="1 2">NRRL 5646</strain>
    </source>
</reference>
<name>A0ABX8RXZ9_NOCIO</name>
<dbReference type="EMBL" id="CP078145">
    <property type="protein sequence ID" value="QXN94523.1"/>
    <property type="molecule type" value="Genomic_DNA"/>
</dbReference>
<evidence type="ECO:0000313" key="1">
    <source>
        <dbReference type="EMBL" id="QXN94523.1"/>
    </source>
</evidence>
<sequence length="111" mass="11728">MTLQADLEKLGMMSNALHSLGGEAAGLTFSAGPAGTFLDPTTNSLRSIGEMQRLAHNIQTGLVPVLSSRLHEIGDLMHQATIEFRTTEADNAADILAATYTSSSGEWVAPE</sequence>
<evidence type="ECO:0000313" key="2">
    <source>
        <dbReference type="Proteomes" id="UP000694257"/>
    </source>
</evidence>
<organism evidence="1 2">
    <name type="scientific">Nocardia iowensis</name>
    <dbReference type="NCBI Taxonomy" id="204891"/>
    <lineage>
        <taxon>Bacteria</taxon>
        <taxon>Bacillati</taxon>
        <taxon>Actinomycetota</taxon>
        <taxon>Actinomycetes</taxon>
        <taxon>Mycobacteriales</taxon>
        <taxon>Nocardiaceae</taxon>
        <taxon>Nocardia</taxon>
    </lineage>
</organism>
<dbReference type="Proteomes" id="UP000694257">
    <property type="component" value="Chromosome"/>
</dbReference>
<proteinExistence type="predicted"/>
<protein>
    <submittedName>
        <fullName evidence="1">Uncharacterized protein</fullName>
    </submittedName>
</protein>
<accession>A0ABX8RXZ9</accession>